<dbReference type="PANTHER" id="PTHR45138:SF9">
    <property type="entry name" value="DIGUANYLATE CYCLASE DGCM-RELATED"/>
    <property type="match status" value="1"/>
</dbReference>
<dbReference type="SUPFAM" id="SSF52172">
    <property type="entry name" value="CheY-like"/>
    <property type="match status" value="2"/>
</dbReference>
<dbReference type="STRING" id="966.BTA35_0214455"/>
<dbReference type="Pfam" id="PF00990">
    <property type="entry name" value="GGDEF"/>
    <property type="match status" value="1"/>
</dbReference>
<dbReference type="GO" id="GO:0005886">
    <property type="term" value="C:plasma membrane"/>
    <property type="evidence" value="ECO:0007669"/>
    <property type="project" value="TreeGrafter"/>
</dbReference>
<feature type="domain" description="GGDEF" evidence="6">
    <location>
        <begin position="289"/>
        <end position="420"/>
    </location>
</feature>
<evidence type="ECO:0000313" key="8">
    <source>
        <dbReference type="Proteomes" id="UP000190064"/>
    </source>
</evidence>
<protein>
    <recommendedName>
        <fullName evidence="2">diguanylate cyclase</fullName>
        <ecNumber evidence="2">2.7.7.65</ecNumber>
    </recommendedName>
</protein>
<dbReference type="SMART" id="SM00267">
    <property type="entry name" value="GGDEF"/>
    <property type="match status" value="1"/>
</dbReference>
<keyword evidence="8" id="KW-1185">Reference proteome</keyword>
<dbReference type="SMART" id="SM00448">
    <property type="entry name" value="REC"/>
    <property type="match status" value="2"/>
</dbReference>
<dbReference type="PANTHER" id="PTHR45138">
    <property type="entry name" value="REGULATORY COMPONENTS OF SENSORY TRANSDUCTION SYSTEM"/>
    <property type="match status" value="1"/>
</dbReference>
<feature type="domain" description="Response regulatory" evidence="5">
    <location>
        <begin position="129"/>
        <end position="246"/>
    </location>
</feature>
<dbReference type="Proteomes" id="UP000190064">
    <property type="component" value="Unassembled WGS sequence"/>
</dbReference>
<dbReference type="InterPro" id="IPR029787">
    <property type="entry name" value="Nucleotide_cyclase"/>
</dbReference>
<proteinExistence type="predicted"/>
<evidence type="ECO:0000313" key="7">
    <source>
        <dbReference type="EMBL" id="OOV86179.1"/>
    </source>
</evidence>
<dbReference type="Pfam" id="PF00072">
    <property type="entry name" value="Response_reg"/>
    <property type="match status" value="1"/>
</dbReference>
<feature type="modified residue" description="4-aspartylphosphate" evidence="4">
    <location>
        <position position="179"/>
    </location>
</feature>
<evidence type="ECO:0000256" key="4">
    <source>
        <dbReference type="PROSITE-ProRule" id="PRU00169"/>
    </source>
</evidence>
<evidence type="ECO:0000259" key="5">
    <source>
        <dbReference type="PROSITE" id="PS50110"/>
    </source>
</evidence>
<feature type="domain" description="Response regulatory" evidence="5">
    <location>
        <begin position="6"/>
        <end position="122"/>
    </location>
</feature>
<accession>A0A1T1H8H4</accession>
<dbReference type="CDD" id="cd01949">
    <property type="entry name" value="GGDEF"/>
    <property type="match status" value="1"/>
</dbReference>
<dbReference type="EC" id="2.7.7.65" evidence="2"/>
<organism evidence="7 8">
    <name type="scientific">Oceanospirillum linum</name>
    <dbReference type="NCBI Taxonomy" id="966"/>
    <lineage>
        <taxon>Bacteria</taxon>
        <taxon>Pseudomonadati</taxon>
        <taxon>Pseudomonadota</taxon>
        <taxon>Gammaproteobacteria</taxon>
        <taxon>Oceanospirillales</taxon>
        <taxon>Oceanospirillaceae</taxon>
        <taxon>Oceanospirillum</taxon>
    </lineage>
</organism>
<dbReference type="PROSITE" id="PS50110">
    <property type="entry name" value="RESPONSE_REGULATORY"/>
    <property type="match status" value="2"/>
</dbReference>
<dbReference type="InterPro" id="IPR001789">
    <property type="entry name" value="Sig_transdc_resp-reg_receiver"/>
</dbReference>
<dbReference type="PROSITE" id="PS50887">
    <property type="entry name" value="GGDEF"/>
    <property type="match status" value="1"/>
</dbReference>
<name>A0A1T1H8H4_OCELI</name>
<dbReference type="InterPro" id="IPR000160">
    <property type="entry name" value="GGDEF_dom"/>
</dbReference>
<comment type="caution">
    <text evidence="4">Lacks conserved residue(s) required for the propagation of feature annotation.</text>
</comment>
<dbReference type="GO" id="GO:0052621">
    <property type="term" value="F:diguanylate cyclase activity"/>
    <property type="evidence" value="ECO:0007669"/>
    <property type="project" value="UniProtKB-EC"/>
</dbReference>
<dbReference type="InterPro" id="IPR043128">
    <property type="entry name" value="Rev_trsase/Diguanyl_cyclase"/>
</dbReference>
<dbReference type="InterPro" id="IPR011006">
    <property type="entry name" value="CheY-like_superfamily"/>
</dbReference>
<dbReference type="GO" id="GO:1902201">
    <property type="term" value="P:negative regulation of bacterial-type flagellum-dependent cell motility"/>
    <property type="evidence" value="ECO:0007669"/>
    <property type="project" value="TreeGrafter"/>
</dbReference>
<sequence length="424" mass="47376">MLTRHRLLIADNSIFFRDALAQTLMSQIQGLQVDSVKNCAGGKQLLAQNQGEYMAVISGLVLEDAAAGAMLDLAAEYKIPAIALTSSLDRETRQLVMDRDVIDYFFKDQDGLEGIISLIRRLISNRKHKVLVVDDAPTYCAYLSALLERQQYQVVVAHTGEQAVDILGRRSDISMVMMDYQLPGMSGYDVIRIIRKQYSSTELPIIGISGQTDQQIPAQILKCGANDFMYKGFTVEEFYSRINNMMDLLLSVRELKDAAYKDFLTGMPNRQYFYPAADALIAQLGTETGELGFVMMDIDFFKQVNDRYGHSIGDEVLKVVANCIRTESQRNALMARLGGEEFCLLTRGVSDSDLLARMDKLRALISDTEIAISGKSLKVTLSMGICMRKDETLEDLMAQADQALYTAKEDGRNKVVVYQSQSSF</sequence>
<evidence type="ECO:0000256" key="2">
    <source>
        <dbReference type="ARBA" id="ARBA00012528"/>
    </source>
</evidence>
<dbReference type="Gene3D" id="3.40.50.2300">
    <property type="match status" value="2"/>
</dbReference>
<dbReference type="NCBIfam" id="TIGR00254">
    <property type="entry name" value="GGDEF"/>
    <property type="match status" value="1"/>
</dbReference>
<dbReference type="GO" id="GO:0043709">
    <property type="term" value="P:cell adhesion involved in single-species biofilm formation"/>
    <property type="evidence" value="ECO:0007669"/>
    <property type="project" value="TreeGrafter"/>
</dbReference>
<reference evidence="7" key="1">
    <citation type="submission" date="2017-02" db="EMBL/GenBank/DDBJ databases">
        <title>Draft Genome Sequence of the Salt Water Bacterium Oceanospirillum linum ATCC 11336.</title>
        <authorList>
            <person name="Trachtenberg A.M."/>
            <person name="Carney J.G."/>
            <person name="Linnane J.D."/>
            <person name="Rheaume B.A."/>
            <person name="Pitts N.L."/>
            <person name="Mykles D.L."/>
            <person name="Maclea K.S."/>
        </authorList>
    </citation>
    <scope>NUCLEOTIDE SEQUENCE [LARGE SCALE GENOMIC DNA]</scope>
    <source>
        <strain evidence="7">ATCC 11336</strain>
    </source>
</reference>
<evidence type="ECO:0000256" key="1">
    <source>
        <dbReference type="ARBA" id="ARBA00001946"/>
    </source>
</evidence>
<gene>
    <name evidence="7" type="ORF">BTA35_0214455</name>
</gene>
<evidence type="ECO:0000259" key="6">
    <source>
        <dbReference type="PROSITE" id="PS50887"/>
    </source>
</evidence>
<dbReference type="AlphaFoldDB" id="A0A1T1H8H4"/>
<dbReference type="Gene3D" id="3.30.70.270">
    <property type="match status" value="1"/>
</dbReference>
<evidence type="ECO:0000256" key="3">
    <source>
        <dbReference type="ARBA" id="ARBA00034247"/>
    </source>
</evidence>
<dbReference type="FunFam" id="3.30.70.270:FF:000001">
    <property type="entry name" value="Diguanylate cyclase domain protein"/>
    <property type="match status" value="1"/>
</dbReference>
<comment type="caution">
    <text evidence="7">The sequence shown here is derived from an EMBL/GenBank/DDBJ whole genome shotgun (WGS) entry which is preliminary data.</text>
</comment>
<dbReference type="EMBL" id="MTSD02000008">
    <property type="protein sequence ID" value="OOV86179.1"/>
    <property type="molecule type" value="Genomic_DNA"/>
</dbReference>
<dbReference type="GO" id="GO:0000160">
    <property type="term" value="P:phosphorelay signal transduction system"/>
    <property type="evidence" value="ECO:0007669"/>
    <property type="project" value="InterPro"/>
</dbReference>
<comment type="cofactor">
    <cofactor evidence="1">
        <name>Mg(2+)</name>
        <dbReference type="ChEBI" id="CHEBI:18420"/>
    </cofactor>
</comment>
<dbReference type="RefSeq" id="WP_078320526.1">
    <property type="nucleotide sequence ID" value="NZ_FXTS01000009.1"/>
</dbReference>
<keyword evidence="4" id="KW-0597">Phosphoprotein</keyword>
<comment type="catalytic activity">
    <reaction evidence="3">
        <text>2 GTP = 3',3'-c-di-GMP + 2 diphosphate</text>
        <dbReference type="Rhea" id="RHEA:24898"/>
        <dbReference type="ChEBI" id="CHEBI:33019"/>
        <dbReference type="ChEBI" id="CHEBI:37565"/>
        <dbReference type="ChEBI" id="CHEBI:58805"/>
        <dbReference type="EC" id="2.7.7.65"/>
    </reaction>
</comment>
<dbReference type="SUPFAM" id="SSF55073">
    <property type="entry name" value="Nucleotide cyclase"/>
    <property type="match status" value="1"/>
</dbReference>
<dbReference type="InterPro" id="IPR050469">
    <property type="entry name" value="Diguanylate_Cyclase"/>
</dbReference>